<sequence>MARAALAAKAPEERRERIMLATIAVVRERGFAGTRVADIALEAGTSQGLVLYHFGSLAGALAAGLTMLEDEFYDDFAHHLAAEDGPVERLRFMAELAAGRGAAVGNWALWLELWARALRDPDARAVRESQDRRWRAALRRVIDEGVAAGSFSPSNSAKSVLRLAALMDGLAVQLALNEPGMTSRKFTELWWESAVLELGITEPAKRGKAPR</sequence>
<dbReference type="InterPro" id="IPR050109">
    <property type="entry name" value="HTH-type_TetR-like_transc_reg"/>
</dbReference>
<organism evidence="6">
    <name type="scientific">freshwater metagenome</name>
    <dbReference type="NCBI Taxonomy" id="449393"/>
    <lineage>
        <taxon>unclassified sequences</taxon>
        <taxon>metagenomes</taxon>
        <taxon>ecological metagenomes</taxon>
    </lineage>
</organism>
<dbReference type="InterPro" id="IPR001647">
    <property type="entry name" value="HTH_TetR"/>
</dbReference>
<dbReference type="InterPro" id="IPR009057">
    <property type="entry name" value="Homeodomain-like_sf"/>
</dbReference>
<evidence type="ECO:0000313" key="6">
    <source>
        <dbReference type="EMBL" id="CAB4762045.1"/>
    </source>
</evidence>
<keyword evidence="4" id="KW-0804">Transcription</keyword>
<dbReference type="PANTHER" id="PTHR30055">
    <property type="entry name" value="HTH-TYPE TRANSCRIPTIONAL REGULATOR RUTR"/>
    <property type="match status" value="1"/>
</dbReference>
<evidence type="ECO:0000256" key="2">
    <source>
        <dbReference type="ARBA" id="ARBA00023015"/>
    </source>
</evidence>
<dbReference type="InterPro" id="IPR039538">
    <property type="entry name" value="BetI_C"/>
</dbReference>
<protein>
    <submittedName>
        <fullName evidence="6">Unannotated protein</fullName>
    </submittedName>
</protein>
<dbReference type="PANTHER" id="PTHR30055:SF200">
    <property type="entry name" value="HTH-TYPE TRANSCRIPTIONAL REPRESSOR BDCR"/>
    <property type="match status" value="1"/>
</dbReference>
<name>A0A6J6US75_9ZZZZ</name>
<feature type="domain" description="HTH tetR-type" evidence="5">
    <location>
        <begin position="12"/>
        <end position="72"/>
    </location>
</feature>
<reference evidence="6" key="1">
    <citation type="submission" date="2020-05" db="EMBL/GenBank/DDBJ databases">
        <authorList>
            <person name="Chiriac C."/>
            <person name="Salcher M."/>
            <person name="Ghai R."/>
            <person name="Kavagutti S V."/>
        </authorList>
    </citation>
    <scope>NUCLEOTIDE SEQUENCE</scope>
</reference>
<dbReference type="Pfam" id="PF00440">
    <property type="entry name" value="TetR_N"/>
    <property type="match status" value="1"/>
</dbReference>
<dbReference type="Gene3D" id="1.10.357.10">
    <property type="entry name" value="Tetracycline Repressor, domain 2"/>
    <property type="match status" value="1"/>
</dbReference>
<dbReference type="GO" id="GO:0003700">
    <property type="term" value="F:DNA-binding transcription factor activity"/>
    <property type="evidence" value="ECO:0007669"/>
    <property type="project" value="TreeGrafter"/>
</dbReference>
<dbReference type="AlphaFoldDB" id="A0A6J6US75"/>
<keyword evidence="2" id="KW-0805">Transcription regulation</keyword>
<accession>A0A6J6US75</accession>
<evidence type="ECO:0000256" key="3">
    <source>
        <dbReference type="ARBA" id="ARBA00023125"/>
    </source>
</evidence>
<dbReference type="SUPFAM" id="SSF48498">
    <property type="entry name" value="Tetracyclin repressor-like, C-terminal domain"/>
    <property type="match status" value="1"/>
</dbReference>
<dbReference type="SUPFAM" id="SSF46689">
    <property type="entry name" value="Homeodomain-like"/>
    <property type="match status" value="1"/>
</dbReference>
<dbReference type="EMBL" id="CAEZYZ010000267">
    <property type="protein sequence ID" value="CAB4762045.1"/>
    <property type="molecule type" value="Genomic_DNA"/>
</dbReference>
<evidence type="ECO:0000259" key="5">
    <source>
        <dbReference type="PROSITE" id="PS50977"/>
    </source>
</evidence>
<dbReference type="InterPro" id="IPR036271">
    <property type="entry name" value="Tet_transcr_reg_TetR-rel_C_sf"/>
</dbReference>
<evidence type="ECO:0000256" key="4">
    <source>
        <dbReference type="ARBA" id="ARBA00023163"/>
    </source>
</evidence>
<keyword evidence="3" id="KW-0238">DNA-binding</keyword>
<dbReference type="GO" id="GO:0000976">
    <property type="term" value="F:transcription cis-regulatory region binding"/>
    <property type="evidence" value="ECO:0007669"/>
    <property type="project" value="TreeGrafter"/>
</dbReference>
<proteinExistence type="predicted"/>
<evidence type="ECO:0000256" key="1">
    <source>
        <dbReference type="ARBA" id="ARBA00022491"/>
    </source>
</evidence>
<dbReference type="PROSITE" id="PS50977">
    <property type="entry name" value="HTH_TETR_2"/>
    <property type="match status" value="1"/>
</dbReference>
<dbReference type="Pfam" id="PF13977">
    <property type="entry name" value="TetR_C_6"/>
    <property type="match status" value="1"/>
</dbReference>
<gene>
    <name evidence="6" type="ORF">UFOPK2810_01407</name>
</gene>
<keyword evidence="1" id="KW-0678">Repressor</keyword>